<accession>A0ABV3ZJN5</accession>
<keyword evidence="2" id="KW-1185">Reference proteome</keyword>
<protein>
    <submittedName>
        <fullName evidence="1">Uncharacterized protein</fullName>
    </submittedName>
</protein>
<comment type="caution">
    <text evidence="1">The sequence shown here is derived from an EMBL/GenBank/DDBJ whole genome shotgun (WGS) entry which is preliminary data.</text>
</comment>
<evidence type="ECO:0000313" key="2">
    <source>
        <dbReference type="Proteomes" id="UP001560573"/>
    </source>
</evidence>
<dbReference type="Proteomes" id="UP001560573">
    <property type="component" value="Unassembled WGS sequence"/>
</dbReference>
<reference evidence="1 2" key="1">
    <citation type="submission" date="2023-07" db="EMBL/GenBank/DDBJ databases">
        <authorList>
            <person name="Lian W.-H."/>
        </authorList>
    </citation>
    <scope>NUCLEOTIDE SEQUENCE [LARGE SCALE GENOMIC DNA]</scope>
    <source>
        <strain evidence="1 2">SYSU DXS3180</strain>
    </source>
</reference>
<sequence length="88" mass="9890">MLSKNDLEKVYSTILCSPGMNESVKVLLQLPRKNILCLVNAIEHSLLDGDKDKRGFDMDVEQTLKAVSIELLEKSGLKEMYDHLAKLA</sequence>
<evidence type="ECO:0000313" key="1">
    <source>
        <dbReference type="EMBL" id="MEX6690028.1"/>
    </source>
</evidence>
<name>A0ABV3ZJN5_9BACT</name>
<dbReference type="RefSeq" id="WP_369331436.1">
    <property type="nucleotide sequence ID" value="NZ_JAULBC010000007.1"/>
</dbReference>
<dbReference type="EMBL" id="JAULBC010000007">
    <property type="protein sequence ID" value="MEX6690028.1"/>
    <property type="molecule type" value="Genomic_DNA"/>
</dbReference>
<gene>
    <name evidence="1" type="ORF">QTN47_21140</name>
</gene>
<proteinExistence type="predicted"/>
<organism evidence="1 2">
    <name type="scientific">Danxiaibacter flavus</name>
    <dbReference type="NCBI Taxonomy" id="3049108"/>
    <lineage>
        <taxon>Bacteria</taxon>
        <taxon>Pseudomonadati</taxon>
        <taxon>Bacteroidota</taxon>
        <taxon>Chitinophagia</taxon>
        <taxon>Chitinophagales</taxon>
        <taxon>Chitinophagaceae</taxon>
        <taxon>Danxiaibacter</taxon>
    </lineage>
</organism>